<evidence type="ECO:0000313" key="4">
    <source>
        <dbReference type="Proteomes" id="UP000290289"/>
    </source>
</evidence>
<accession>A0A498IRS6</accession>
<sequence>MPSDFSYFCRAFPYVCSEFQVLPIQPKGLLSFLSLLPFMCFTLPFSIFCFRASAFLGHRRCRDTIFDFLQSLFAVLLCFWLRSVCCIDFVFFAVLFQASLLRGSVHIKIFAPIWVISLLRESVHVEVAFPNAQSLLKILLPSTKQASKAQILQTAKKVTIEELAFLDPNLYKNETFLCKESVKQFDAHYDWWYNACLNCAKQMHKDRTIGQLICQKHADQLPTPWYKLNLVLEDETSEMNALIIGKSGEKLLGTTCRHLVRVYSHTLGAISKVYRGKAFSKTLHMQYSLTWFLLSPYLSSTAWMTRESTKGCIWLPLLRRFDQGHIQFLLNDKIMLVIVKKGLFPKSKKYFHHVLKQQKDYAVAS</sequence>
<dbReference type="InterPro" id="IPR013955">
    <property type="entry name" value="Rep_factor-A_C"/>
</dbReference>
<evidence type="ECO:0000259" key="2">
    <source>
        <dbReference type="Pfam" id="PF08646"/>
    </source>
</evidence>
<dbReference type="SUPFAM" id="SSF50249">
    <property type="entry name" value="Nucleic acid-binding proteins"/>
    <property type="match status" value="1"/>
</dbReference>
<dbReference type="Proteomes" id="UP000290289">
    <property type="component" value="Chromosome 11"/>
</dbReference>
<reference evidence="3 4" key="1">
    <citation type="submission" date="2018-10" db="EMBL/GenBank/DDBJ databases">
        <title>A high-quality apple genome assembly.</title>
        <authorList>
            <person name="Hu J."/>
        </authorList>
    </citation>
    <scope>NUCLEOTIDE SEQUENCE [LARGE SCALE GENOMIC DNA]</scope>
    <source>
        <strain evidence="4">cv. HFTH1</strain>
        <tissue evidence="3">Young leaf</tissue>
    </source>
</reference>
<dbReference type="InterPro" id="IPR012340">
    <property type="entry name" value="NA-bd_OB-fold"/>
</dbReference>
<keyword evidence="1" id="KW-0472">Membrane</keyword>
<keyword evidence="1" id="KW-0812">Transmembrane</keyword>
<feature type="transmembrane region" description="Helical" evidence="1">
    <location>
        <begin position="29"/>
        <end position="50"/>
    </location>
</feature>
<dbReference type="Gene3D" id="2.40.50.140">
    <property type="entry name" value="Nucleic acid-binding proteins"/>
    <property type="match status" value="1"/>
</dbReference>
<dbReference type="Pfam" id="PF08646">
    <property type="entry name" value="Rep_fac-A_C"/>
    <property type="match status" value="1"/>
</dbReference>
<gene>
    <name evidence="3" type="ORF">DVH24_032886</name>
</gene>
<evidence type="ECO:0000313" key="3">
    <source>
        <dbReference type="EMBL" id="RXH84602.1"/>
    </source>
</evidence>
<comment type="caution">
    <text evidence="3">The sequence shown here is derived from an EMBL/GenBank/DDBJ whole genome shotgun (WGS) entry which is preliminary data.</text>
</comment>
<dbReference type="PANTHER" id="PTHR47165:SF4">
    <property type="entry name" value="OS03G0429900 PROTEIN"/>
    <property type="match status" value="1"/>
</dbReference>
<dbReference type="EMBL" id="RDQH01000337">
    <property type="protein sequence ID" value="RXH84602.1"/>
    <property type="molecule type" value="Genomic_DNA"/>
</dbReference>
<dbReference type="AlphaFoldDB" id="A0A498IRS6"/>
<keyword evidence="4" id="KW-1185">Reference proteome</keyword>
<proteinExistence type="predicted"/>
<organism evidence="3 4">
    <name type="scientific">Malus domestica</name>
    <name type="common">Apple</name>
    <name type="synonym">Pyrus malus</name>
    <dbReference type="NCBI Taxonomy" id="3750"/>
    <lineage>
        <taxon>Eukaryota</taxon>
        <taxon>Viridiplantae</taxon>
        <taxon>Streptophyta</taxon>
        <taxon>Embryophyta</taxon>
        <taxon>Tracheophyta</taxon>
        <taxon>Spermatophyta</taxon>
        <taxon>Magnoliopsida</taxon>
        <taxon>eudicotyledons</taxon>
        <taxon>Gunneridae</taxon>
        <taxon>Pentapetalae</taxon>
        <taxon>rosids</taxon>
        <taxon>fabids</taxon>
        <taxon>Rosales</taxon>
        <taxon>Rosaceae</taxon>
        <taxon>Amygdaloideae</taxon>
        <taxon>Maleae</taxon>
        <taxon>Malus</taxon>
    </lineage>
</organism>
<keyword evidence="1" id="KW-1133">Transmembrane helix</keyword>
<evidence type="ECO:0000256" key="1">
    <source>
        <dbReference type="SAM" id="Phobius"/>
    </source>
</evidence>
<protein>
    <recommendedName>
        <fullName evidence="2">Replication factor A C-terminal domain-containing protein</fullName>
    </recommendedName>
</protein>
<feature type="transmembrane region" description="Helical" evidence="1">
    <location>
        <begin position="71"/>
        <end position="96"/>
    </location>
</feature>
<name>A0A498IRS6_MALDO</name>
<feature type="domain" description="Replication factor A C-terminal" evidence="2">
    <location>
        <begin position="182"/>
        <end position="276"/>
    </location>
</feature>
<dbReference type="PANTHER" id="PTHR47165">
    <property type="entry name" value="OS03G0429900 PROTEIN"/>
    <property type="match status" value="1"/>
</dbReference>